<organism evidence="1 2">
    <name type="scientific">Paenibacillus sepulcri</name>
    <dbReference type="NCBI Taxonomy" id="359917"/>
    <lineage>
        <taxon>Bacteria</taxon>
        <taxon>Bacillati</taxon>
        <taxon>Bacillota</taxon>
        <taxon>Bacilli</taxon>
        <taxon>Bacillales</taxon>
        <taxon>Paenibacillaceae</taxon>
        <taxon>Paenibacillus</taxon>
    </lineage>
</organism>
<keyword evidence="1" id="KW-0378">Hydrolase</keyword>
<dbReference type="EMBL" id="JAHZIK010002760">
    <property type="protein sequence ID" value="MBW7461193.1"/>
    <property type="molecule type" value="Genomic_DNA"/>
</dbReference>
<dbReference type="InterPro" id="IPR036412">
    <property type="entry name" value="HAD-like_sf"/>
</dbReference>
<evidence type="ECO:0000313" key="2">
    <source>
        <dbReference type="Proteomes" id="UP001519887"/>
    </source>
</evidence>
<proteinExistence type="predicted"/>
<name>A0ABS7CJW1_9BACL</name>
<reference evidence="1 2" key="1">
    <citation type="submission" date="2021-07" db="EMBL/GenBank/DDBJ databases">
        <title>Paenibacillus radiodurans sp. nov., isolated from the southeastern edge of Tengger Desert.</title>
        <authorList>
            <person name="Zhang G."/>
        </authorList>
    </citation>
    <scope>NUCLEOTIDE SEQUENCE [LARGE SCALE GENOMIC DNA]</scope>
    <source>
        <strain evidence="1 2">CCM 7311</strain>
    </source>
</reference>
<dbReference type="SUPFAM" id="SSF56784">
    <property type="entry name" value="HAD-like"/>
    <property type="match status" value="1"/>
</dbReference>
<keyword evidence="2" id="KW-1185">Reference proteome</keyword>
<accession>A0ABS7CJW1</accession>
<feature type="non-terminal residue" evidence="1">
    <location>
        <position position="76"/>
    </location>
</feature>
<gene>
    <name evidence="1" type="ORF">K0U00_44775</name>
</gene>
<evidence type="ECO:0000313" key="1">
    <source>
        <dbReference type="EMBL" id="MBW7461193.1"/>
    </source>
</evidence>
<protein>
    <submittedName>
        <fullName evidence="1">HAD family hydrolase</fullName>
    </submittedName>
</protein>
<dbReference type="Proteomes" id="UP001519887">
    <property type="component" value="Unassembled WGS sequence"/>
</dbReference>
<comment type="caution">
    <text evidence="1">The sequence shown here is derived from an EMBL/GenBank/DDBJ whole genome shotgun (WGS) entry which is preliminary data.</text>
</comment>
<dbReference type="GO" id="GO:0016787">
    <property type="term" value="F:hydrolase activity"/>
    <property type="evidence" value="ECO:0007669"/>
    <property type="project" value="UniProtKB-KW"/>
</dbReference>
<sequence>MPELMIHHRSYGITGILFDKDGTLLDFISMWGGWSGHMMDSFRRRLAEQGLELPAIEPSLWGTIHRPDGSISGYDR</sequence>